<accession>A0AAE0QCG1</accession>
<keyword evidence="1" id="KW-0175">Coiled coil</keyword>
<evidence type="ECO:0000313" key="3">
    <source>
        <dbReference type="EMBL" id="KAK3517333.1"/>
    </source>
</evidence>
<dbReference type="Proteomes" id="UP001274896">
    <property type="component" value="Unassembled WGS sequence"/>
</dbReference>
<evidence type="ECO:0000313" key="4">
    <source>
        <dbReference type="Proteomes" id="UP001274896"/>
    </source>
</evidence>
<dbReference type="AlphaFoldDB" id="A0AAE0QCG1"/>
<feature type="coiled-coil region" evidence="1">
    <location>
        <begin position="1"/>
        <end position="28"/>
    </location>
</feature>
<feature type="region of interest" description="Disordered" evidence="2">
    <location>
        <begin position="190"/>
        <end position="216"/>
    </location>
</feature>
<sequence length="216" mass="24025">MQLHKAQLSELARNKQDIMEKKKEEKSVAKQAAVLVAPPVAQPALLMPQPAAMTQAMPIVPPQQTQPVYYASPPLTMYPPVQQHLPQYQGWGQRRGRGPFNALLTRMKEACDEMVSNNTPPDPKWFNWFDWLFSTDWVAELDQWQPPNAQMPPFLMDTARTAMRIHGIGGSVVGFSPIMRKARVRFPANASTPATGYSAGPKPGKMGGLRQEGHPA</sequence>
<name>A0AAE0QCG1_9TELE</name>
<evidence type="ECO:0000256" key="2">
    <source>
        <dbReference type="SAM" id="MobiDB-lite"/>
    </source>
</evidence>
<reference evidence="3" key="1">
    <citation type="submission" date="2023-06" db="EMBL/GenBank/DDBJ databases">
        <title>Male Hemibagrus guttatus genome.</title>
        <authorList>
            <person name="Bian C."/>
        </authorList>
    </citation>
    <scope>NUCLEOTIDE SEQUENCE</scope>
    <source>
        <strain evidence="3">Male_cb2023</strain>
        <tissue evidence="3">Muscle</tissue>
    </source>
</reference>
<comment type="caution">
    <text evidence="3">The sequence shown here is derived from an EMBL/GenBank/DDBJ whole genome shotgun (WGS) entry which is preliminary data.</text>
</comment>
<gene>
    <name evidence="3" type="ORF">QTP70_003407</name>
</gene>
<proteinExistence type="predicted"/>
<protein>
    <submittedName>
        <fullName evidence="3">Uncharacterized protein</fullName>
    </submittedName>
</protein>
<organism evidence="3 4">
    <name type="scientific">Hemibagrus guttatus</name>
    <dbReference type="NCBI Taxonomy" id="175788"/>
    <lineage>
        <taxon>Eukaryota</taxon>
        <taxon>Metazoa</taxon>
        <taxon>Chordata</taxon>
        <taxon>Craniata</taxon>
        <taxon>Vertebrata</taxon>
        <taxon>Euteleostomi</taxon>
        <taxon>Actinopterygii</taxon>
        <taxon>Neopterygii</taxon>
        <taxon>Teleostei</taxon>
        <taxon>Ostariophysi</taxon>
        <taxon>Siluriformes</taxon>
        <taxon>Bagridae</taxon>
        <taxon>Hemibagrus</taxon>
    </lineage>
</organism>
<dbReference type="EMBL" id="JAUCMX010000018">
    <property type="protein sequence ID" value="KAK3517333.1"/>
    <property type="molecule type" value="Genomic_DNA"/>
</dbReference>
<keyword evidence="4" id="KW-1185">Reference proteome</keyword>
<evidence type="ECO:0000256" key="1">
    <source>
        <dbReference type="SAM" id="Coils"/>
    </source>
</evidence>